<keyword evidence="1" id="KW-0812">Transmembrane</keyword>
<name>A0ABN9M8E2_9NEOB</name>
<keyword evidence="1" id="KW-0472">Membrane</keyword>
<evidence type="ECO:0000313" key="3">
    <source>
        <dbReference type="Proteomes" id="UP001176940"/>
    </source>
</evidence>
<sequence length="155" mass="17300">MDPNRIIQALRGTIDPKYAAGGRDGAQPVVLASVKCALEQGKPVPREPHVARRPMNCGSRLSAMWEPTPPTEEKTTTPCETAVMTSKVFPIVTERSFITFIRVTIICSLAFVPLLIYRCIIKDKGSKGKHQTPNPTFITFTMRYSCYWDDPELVS</sequence>
<comment type="caution">
    <text evidence="2">The sequence shown here is derived from an EMBL/GenBank/DDBJ whole genome shotgun (WGS) entry which is preliminary data.</text>
</comment>
<organism evidence="2 3">
    <name type="scientific">Ranitomeya imitator</name>
    <name type="common">mimic poison frog</name>
    <dbReference type="NCBI Taxonomy" id="111125"/>
    <lineage>
        <taxon>Eukaryota</taxon>
        <taxon>Metazoa</taxon>
        <taxon>Chordata</taxon>
        <taxon>Craniata</taxon>
        <taxon>Vertebrata</taxon>
        <taxon>Euteleostomi</taxon>
        <taxon>Amphibia</taxon>
        <taxon>Batrachia</taxon>
        <taxon>Anura</taxon>
        <taxon>Neobatrachia</taxon>
        <taxon>Hyloidea</taxon>
        <taxon>Dendrobatidae</taxon>
        <taxon>Dendrobatinae</taxon>
        <taxon>Ranitomeya</taxon>
    </lineage>
</organism>
<proteinExistence type="predicted"/>
<accession>A0ABN9M8E2</accession>
<protein>
    <submittedName>
        <fullName evidence="2">Uncharacterized protein</fullName>
    </submittedName>
</protein>
<gene>
    <name evidence="2" type="ORF">RIMI_LOCUS17403951</name>
</gene>
<evidence type="ECO:0000256" key="1">
    <source>
        <dbReference type="SAM" id="Phobius"/>
    </source>
</evidence>
<keyword evidence="1" id="KW-1133">Transmembrane helix</keyword>
<reference evidence="2" key="1">
    <citation type="submission" date="2023-07" db="EMBL/GenBank/DDBJ databases">
        <authorList>
            <person name="Stuckert A."/>
        </authorList>
    </citation>
    <scope>NUCLEOTIDE SEQUENCE</scope>
</reference>
<dbReference type="EMBL" id="CAUEEQ010050714">
    <property type="protein sequence ID" value="CAJ0960710.1"/>
    <property type="molecule type" value="Genomic_DNA"/>
</dbReference>
<feature type="transmembrane region" description="Helical" evidence="1">
    <location>
        <begin position="97"/>
        <end position="117"/>
    </location>
</feature>
<evidence type="ECO:0000313" key="2">
    <source>
        <dbReference type="EMBL" id="CAJ0960710.1"/>
    </source>
</evidence>
<keyword evidence="3" id="KW-1185">Reference proteome</keyword>
<dbReference type="Proteomes" id="UP001176940">
    <property type="component" value="Unassembled WGS sequence"/>
</dbReference>